<dbReference type="Gene3D" id="1.10.238.10">
    <property type="entry name" value="EF-hand"/>
    <property type="match status" value="1"/>
</dbReference>
<keyword evidence="1" id="KW-0479">Metal-binding</keyword>
<dbReference type="PANTHER" id="PTHR34524">
    <property type="entry name" value="CALCYPHOSIN"/>
    <property type="match status" value="1"/>
</dbReference>
<dbReference type="InterPro" id="IPR051581">
    <property type="entry name" value="Ca-bind"/>
</dbReference>
<feature type="compositionally biased region" description="Basic residues" evidence="4">
    <location>
        <begin position="128"/>
        <end position="137"/>
    </location>
</feature>
<dbReference type="PANTHER" id="PTHR34524:SF15">
    <property type="entry name" value="EF-HAND DOMAIN-CONTAINING PROTEIN"/>
    <property type="match status" value="1"/>
</dbReference>
<comment type="caution">
    <text evidence="6">The sequence shown here is derived from an EMBL/GenBank/DDBJ whole genome shotgun (WGS) entry which is preliminary data.</text>
</comment>
<dbReference type="Pfam" id="PF25348">
    <property type="entry name" value="PH_CAYP2"/>
    <property type="match status" value="1"/>
</dbReference>
<dbReference type="InterPro" id="IPR011992">
    <property type="entry name" value="EF-hand-dom_pair"/>
</dbReference>
<reference evidence="6 7" key="1">
    <citation type="journal article" date="2023" name="BMC Biol.">
        <title>The compact genome of the sponge Oopsacas minuta (Hexactinellida) is lacking key metazoan core genes.</title>
        <authorList>
            <person name="Santini S."/>
            <person name="Schenkelaars Q."/>
            <person name="Jourda C."/>
            <person name="Duchesne M."/>
            <person name="Belahbib H."/>
            <person name="Rocher C."/>
            <person name="Selva M."/>
            <person name="Riesgo A."/>
            <person name="Vervoort M."/>
            <person name="Leys S.P."/>
            <person name="Kodjabachian L."/>
            <person name="Le Bivic A."/>
            <person name="Borchiellini C."/>
            <person name="Claverie J.M."/>
            <person name="Renard E."/>
        </authorList>
    </citation>
    <scope>NUCLEOTIDE SEQUENCE [LARGE SCALE GENOMIC DNA]</scope>
    <source>
        <strain evidence="6">SPO-2</strain>
    </source>
</reference>
<feature type="compositionally biased region" description="Polar residues" evidence="4">
    <location>
        <begin position="102"/>
        <end position="115"/>
    </location>
</feature>
<protein>
    <submittedName>
        <fullName evidence="6">Calcyphosin-2</fullName>
    </submittedName>
</protein>
<feature type="domain" description="Calcyphosin-2 PH" evidence="5">
    <location>
        <begin position="349"/>
        <end position="443"/>
    </location>
</feature>
<proteinExistence type="predicted"/>
<sequence>MSFFDLSVTGTAPKWAARQPVIVSRPPIKPPSFSVHPSKAPFYNRNLTQGYHPPKHVPGTTQQLMNYTNQLMGAAKEYSSQNKNKTVHIDKEINIKPDPLSINKQDVNTNKQDIPTKQKKPLASSKVKPYRATRSRRAPQGVPKLNLSQLCEPDEEMMPIQLIPSRKNSESETVRSWGSPETLRKDKETQDNGSVQKTQEQVKDKSKDKPIVPLLDLAMLSSTRKYSHDTLTDIESIPSKPATLSKPNLSNNEYVNATKPKLTTAWGETNAHGLIMHENRKLYRFTEEVLDQEMGKQSVSAGTRSDSYLSFQNSIPTTRVSSGSRVQPSDLSKRLRFGARILSRRGRDSARELCGFYFVGDNTMTIYEFRQFGQRSSALPFLQRRPYRHLIGELRDDQVLVGDIFSGLTLCFSTANQPSLPDPLKRYTRLYLRITQVDEKSKEELKQYLNGEEVLYRRSLLRTTYDITNSIQNSIWSVLSKRSPKSLINFGRYLLTIDTTSSGYLSKGQLLLALKTFHLSLTPDQFQSIWDLSSGMETGGRVSHEQFRRLLLGGLPDERRVAMRVVLVKLDANKTGEIQLWQMKKFFCTRRHPDVLEGKLTEEQCYSDFFSAFYNDKYKSPDILSYAELEDYYEFVSHTVEDDTRFKSILKNCWGI</sequence>
<evidence type="ECO:0000259" key="5">
    <source>
        <dbReference type="Pfam" id="PF25348"/>
    </source>
</evidence>
<accession>A0AAV7K1W7</accession>
<feature type="region of interest" description="Disordered" evidence="4">
    <location>
        <begin position="96"/>
        <end position="143"/>
    </location>
</feature>
<feature type="region of interest" description="Disordered" evidence="4">
    <location>
        <begin position="162"/>
        <end position="208"/>
    </location>
</feature>
<keyword evidence="7" id="KW-1185">Reference proteome</keyword>
<evidence type="ECO:0000256" key="4">
    <source>
        <dbReference type="SAM" id="MobiDB-lite"/>
    </source>
</evidence>
<evidence type="ECO:0000256" key="3">
    <source>
        <dbReference type="ARBA" id="ARBA00022837"/>
    </source>
</evidence>
<evidence type="ECO:0000256" key="2">
    <source>
        <dbReference type="ARBA" id="ARBA00022737"/>
    </source>
</evidence>
<dbReference type="GO" id="GO:0046872">
    <property type="term" value="F:metal ion binding"/>
    <property type="evidence" value="ECO:0007669"/>
    <property type="project" value="UniProtKB-KW"/>
</dbReference>
<keyword evidence="3" id="KW-0106">Calcium</keyword>
<keyword evidence="2" id="KW-0677">Repeat</keyword>
<dbReference type="EMBL" id="JAKMXF010000210">
    <property type="protein sequence ID" value="KAI6655228.1"/>
    <property type="molecule type" value="Genomic_DNA"/>
</dbReference>
<gene>
    <name evidence="6" type="ORF">LOD99_2516</name>
</gene>
<dbReference type="Proteomes" id="UP001165289">
    <property type="component" value="Unassembled WGS sequence"/>
</dbReference>
<evidence type="ECO:0000313" key="6">
    <source>
        <dbReference type="EMBL" id="KAI6655228.1"/>
    </source>
</evidence>
<evidence type="ECO:0000256" key="1">
    <source>
        <dbReference type="ARBA" id="ARBA00022723"/>
    </source>
</evidence>
<dbReference type="SUPFAM" id="SSF47473">
    <property type="entry name" value="EF-hand"/>
    <property type="match status" value="1"/>
</dbReference>
<dbReference type="AlphaFoldDB" id="A0AAV7K1W7"/>
<organism evidence="6 7">
    <name type="scientific">Oopsacas minuta</name>
    <dbReference type="NCBI Taxonomy" id="111878"/>
    <lineage>
        <taxon>Eukaryota</taxon>
        <taxon>Metazoa</taxon>
        <taxon>Porifera</taxon>
        <taxon>Hexactinellida</taxon>
        <taxon>Hexasterophora</taxon>
        <taxon>Lyssacinosida</taxon>
        <taxon>Leucopsacidae</taxon>
        <taxon>Oopsacas</taxon>
    </lineage>
</organism>
<evidence type="ECO:0000313" key="7">
    <source>
        <dbReference type="Proteomes" id="UP001165289"/>
    </source>
</evidence>
<dbReference type="InterPro" id="IPR057461">
    <property type="entry name" value="CAYP2_PH"/>
</dbReference>
<name>A0AAV7K1W7_9METZ</name>